<feature type="transmembrane region" description="Helical" evidence="7">
    <location>
        <begin position="362"/>
        <end position="389"/>
    </location>
</feature>
<evidence type="ECO:0000256" key="7">
    <source>
        <dbReference type="SAM" id="Phobius"/>
    </source>
</evidence>
<dbReference type="PANTHER" id="PTHR23517">
    <property type="entry name" value="RESISTANCE PROTEIN MDTM, PUTATIVE-RELATED-RELATED"/>
    <property type="match status" value="1"/>
</dbReference>
<reference evidence="9 10" key="1">
    <citation type="submission" date="2022-01" db="EMBL/GenBank/DDBJ databases">
        <title>Whole genome-based taxonomy of the Shewanellaceae.</title>
        <authorList>
            <person name="Martin-Rodriguez A.J."/>
        </authorList>
    </citation>
    <scope>NUCLEOTIDE SEQUENCE [LARGE SCALE GENOMIC DNA]</scope>
    <source>
        <strain evidence="9 10">DSM 17177</strain>
    </source>
</reference>
<keyword evidence="5 7" id="KW-1133">Transmembrane helix</keyword>
<evidence type="ECO:0000256" key="5">
    <source>
        <dbReference type="ARBA" id="ARBA00022989"/>
    </source>
</evidence>
<dbReference type="InterPro" id="IPR050171">
    <property type="entry name" value="MFS_Transporters"/>
</dbReference>
<evidence type="ECO:0000256" key="6">
    <source>
        <dbReference type="ARBA" id="ARBA00023136"/>
    </source>
</evidence>
<feature type="transmembrane region" description="Helical" evidence="7">
    <location>
        <begin position="183"/>
        <end position="204"/>
    </location>
</feature>
<feature type="transmembrane region" description="Helical" evidence="7">
    <location>
        <begin position="401"/>
        <end position="423"/>
    </location>
</feature>
<evidence type="ECO:0000313" key="10">
    <source>
        <dbReference type="Proteomes" id="UP001203423"/>
    </source>
</evidence>
<dbReference type="InterPro" id="IPR036259">
    <property type="entry name" value="MFS_trans_sf"/>
</dbReference>
<dbReference type="CDD" id="cd06174">
    <property type="entry name" value="MFS"/>
    <property type="match status" value="1"/>
</dbReference>
<dbReference type="SUPFAM" id="SSF103473">
    <property type="entry name" value="MFS general substrate transporter"/>
    <property type="match status" value="1"/>
</dbReference>
<keyword evidence="4 7" id="KW-0812">Transmembrane</keyword>
<comment type="subcellular location">
    <subcellularLocation>
        <location evidence="1">Cell membrane</location>
        <topology evidence="1">Multi-pass membrane protein</topology>
    </subcellularLocation>
</comment>
<sequence length="435" mass="47820">MPMVNNTDVIAYKNVPRFRISSLMLVWLLSLGFYFHQYMFRIIPSIAVPAMNDSGSAHLSSVQFNVVLFIFWIAFVCFQPVAGLIINRLSYLLTLLVVLLLHIIAILLLASSRDFYVMSLALLLMGIASSFALVFSLFVAKKLFKQTLYPLASGLIFGLGGVAAILASLLFMPLSKTYGPSYALQLFTVIPSILAITMLILLFFQIRHGEPITHPIDHIGLTEQSTHSHATNHPNLAKSYAYVLFHGLPMVSFYSSWLLPFMSDKLGASNIYAKSSTAAVFVGYIIGSPFAGWLTTTFYQTRSILLTYVSGLGLFISALVIYSPTNNVTTLLLLCFLGVVSGFIVTSVSITADLAPAEKQSFALSINSVCSNLGGALALLFIAGLFKWFDMSSLYPDLKEFHIMLFLIPLSYGIAMCIGFSMIKSERTVTNESSI</sequence>
<gene>
    <name evidence="9" type="ORF">L2764_01780</name>
</gene>
<keyword evidence="3" id="KW-1003">Cell membrane</keyword>
<feature type="transmembrane region" description="Helical" evidence="7">
    <location>
        <begin position="90"/>
        <end position="110"/>
    </location>
</feature>
<accession>A0ABT0L6C6</accession>
<evidence type="ECO:0000256" key="1">
    <source>
        <dbReference type="ARBA" id="ARBA00004651"/>
    </source>
</evidence>
<dbReference type="PANTHER" id="PTHR23517:SF3">
    <property type="entry name" value="INTEGRAL MEMBRANE TRANSPORT PROTEIN"/>
    <property type="match status" value="1"/>
</dbReference>
<feature type="transmembrane region" description="Helical" evidence="7">
    <location>
        <begin position="20"/>
        <end position="40"/>
    </location>
</feature>
<dbReference type="EMBL" id="JAKIKS010000003">
    <property type="protein sequence ID" value="MCL1123242.1"/>
    <property type="molecule type" value="Genomic_DNA"/>
</dbReference>
<proteinExistence type="predicted"/>
<feature type="transmembrane region" description="Helical" evidence="7">
    <location>
        <begin position="240"/>
        <end position="259"/>
    </location>
</feature>
<evidence type="ECO:0000259" key="8">
    <source>
        <dbReference type="PROSITE" id="PS50850"/>
    </source>
</evidence>
<evidence type="ECO:0000256" key="2">
    <source>
        <dbReference type="ARBA" id="ARBA00022448"/>
    </source>
</evidence>
<name>A0ABT0L6C6_9GAMM</name>
<feature type="domain" description="Major facilitator superfamily (MFS) profile" evidence="8">
    <location>
        <begin position="25"/>
        <end position="427"/>
    </location>
</feature>
<feature type="transmembrane region" description="Helical" evidence="7">
    <location>
        <begin position="328"/>
        <end position="350"/>
    </location>
</feature>
<protein>
    <submittedName>
        <fullName evidence="9">MFS transporter</fullName>
    </submittedName>
</protein>
<feature type="transmembrane region" description="Helical" evidence="7">
    <location>
        <begin position="151"/>
        <end position="171"/>
    </location>
</feature>
<dbReference type="PROSITE" id="PS50850">
    <property type="entry name" value="MFS"/>
    <property type="match status" value="1"/>
</dbReference>
<dbReference type="Gene3D" id="1.20.1250.20">
    <property type="entry name" value="MFS general substrate transporter like domains"/>
    <property type="match status" value="2"/>
</dbReference>
<feature type="transmembrane region" description="Helical" evidence="7">
    <location>
        <begin position="305"/>
        <end position="322"/>
    </location>
</feature>
<evidence type="ECO:0000256" key="3">
    <source>
        <dbReference type="ARBA" id="ARBA00022475"/>
    </source>
</evidence>
<dbReference type="InterPro" id="IPR020846">
    <property type="entry name" value="MFS_dom"/>
</dbReference>
<evidence type="ECO:0000313" key="9">
    <source>
        <dbReference type="EMBL" id="MCL1123242.1"/>
    </source>
</evidence>
<comment type="caution">
    <text evidence="9">The sequence shown here is derived from an EMBL/GenBank/DDBJ whole genome shotgun (WGS) entry which is preliminary data.</text>
</comment>
<feature type="transmembrane region" description="Helical" evidence="7">
    <location>
        <begin position="271"/>
        <end position="293"/>
    </location>
</feature>
<keyword evidence="10" id="KW-1185">Reference proteome</keyword>
<evidence type="ECO:0000256" key="4">
    <source>
        <dbReference type="ARBA" id="ARBA00022692"/>
    </source>
</evidence>
<keyword evidence="2" id="KW-0813">Transport</keyword>
<dbReference type="Pfam" id="PF07690">
    <property type="entry name" value="MFS_1"/>
    <property type="match status" value="2"/>
</dbReference>
<organism evidence="9 10">
    <name type="scientific">Shewanella surugensis</name>
    <dbReference type="NCBI Taxonomy" id="212020"/>
    <lineage>
        <taxon>Bacteria</taxon>
        <taxon>Pseudomonadati</taxon>
        <taxon>Pseudomonadota</taxon>
        <taxon>Gammaproteobacteria</taxon>
        <taxon>Alteromonadales</taxon>
        <taxon>Shewanellaceae</taxon>
        <taxon>Shewanella</taxon>
    </lineage>
</organism>
<feature type="transmembrane region" description="Helical" evidence="7">
    <location>
        <begin position="116"/>
        <end position="139"/>
    </location>
</feature>
<dbReference type="RefSeq" id="WP_248938528.1">
    <property type="nucleotide sequence ID" value="NZ_JAKIKS010000003.1"/>
</dbReference>
<dbReference type="Proteomes" id="UP001203423">
    <property type="component" value="Unassembled WGS sequence"/>
</dbReference>
<feature type="transmembrane region" description="Helical" evidence="7">
    <location>
        <begin position="60"/>
        <end position="78"/>
    </location>
</feature>
<dbReference type="InterPro" id="IPR011701">
    <property type="entry name" value="MFS"/>
</dbReference>
<keyword evidence="6 7" id="KW-0472">Membrane</keyword>